<name>A0A5N5DGK6_9PEZI</name>
<protein>
    <submittedName>
        <fullName evidence="7">Protein ABC1-like protein</fullName>
    </submittedName>
</protein>
<dbReference type="PANTHER" id="PTHR43851">
    <property type="match status" value="1"/>
</dbReference>
<dbReference type="OrthoDB" id="201153at2759"/>
<dbReference type="Pfam" id="PF03109">
    <property type="entry name" value="ABC1"/>
    <property type="match status" value="1"/>
</dbReference>
<dbReference type="PANTHER" id="PTHR43851:SF3">
    <property type="entry name" value="COENZYME Q8"/>
    <property type="match status" value="1"/>
</dbReference>
<feature type="compositionally biased region" description="Basic and acidic residues" evidence="5">
    <location>
        <begin position="150"/>
        <end position="160"/>
    </location>
</feature>
<dbReference type="GO" id="GO:0016740">
    <property type="term" value="F:transferase activity"/>
    <property type="evidence" value="ECO:0007669"/>
    <property type="project" value="UniProtKB-KW"/>
</dbReference>
<feature type="domain" description="ABC1 atypical kinase-like" evidence="6">
    <location>
        <begin position="518"/>
        <end position="759"/>
    </location>
</feature>
<dbReference type="InterPro" id="IPR051409">
    <property type="entry name" value="Atypical_kinase_ADCK"/>
</dbReference>
<feature type="region of interest" description="Disordered" evidence="5">
    <location>
        <begin position="402"/>
        <end position="421"/>
    </location>
</feature>
<reference evidence="7 8" key="1">
    <citation type="journal article" date="2019" name="Sci. Rep.">
        <title>A multi-omics analysis of the grapevine pathogen Lasiodiplodia theobromae reveals that temperature affects the expression of virulence- and pathogenicity-related genes.</title>
        <authorList>
            <person name="Felix C."/>
            <person name="Meneses R."/>
            <person name="Goncalves M.F.M."/>
            <person name="Tilleman L."/>
            <person name="Duarte A.S."/>
            <person name="Jorrin-Novo J.V."/>
            <person name="Van de Peer Y."/>
            <person name="Deforce D."/>
            <person name="Van Nieuwerburgh F."/>
            <person name="Esteves A.C."/>
            <person name="Alves A."/>
        </authorList>
    </citation>
    <scope>NUCLEOTIDE SEQUENCE [LARGE SCALE GENOMIC DNA]</scope>
    <source>
        <strain evidence="7 8">LA-SOL3</strain>
    </source>
</reference>
<dbReference type="CDD" id="cd13970">
    <property type="entry name" value="ABC1_ADCK3"/>
    <property type="match status" value="1"/>
</dbReference>
<comment type="similarity">
    <text evidence="1">Belongs to the protein kinase superfamily. ADCK protein kinase family.</text>
</comment>
<dbReference type="SUPFAM" id="SSF56112">
    <property type="entry name" value="Protein kinase-like (PK-like)"/>
    <property type="match status" value="1"/>
</dbReference>
<sequence>MAGRRLLDAAKLFNATRAVAKQHIALRSHQLDVYTQTSSLARAVKDQTDRVTVTARAAIALSQRFNEPPPSYTRTEATSEERDEHIPRRSTVKGDDEPIQQKSGLEQDHHYDRSEHNAVHQPPPEDELGVTQKEADRRPLPDGTIPAADADLRSSSEKFDFFSSRPTPEPAKAPLAQEKAAGTESVRPVSSSESTIPIPGARDQLSSEAARIRQREAESQIPGRSADSEGNLTTEPNADVFQFRSGKTSPELSSLPRVKVPKVAETVQGSVDEVDDGAINAEVYYSAERHGEQEPVPKQQAIPEQDEVPEGINLDVFHSPRVARMLGARKPGLDRHKELEMKFARRAPVDHTKLAEGKDQDTFNVRNSEATDPAPPPQAAKAADSHSRDEDIQNLAKEIAKDAANAPSTAEIPPEISSNPERAAYQLRESRVPSSRFGRIWQYAGLGTSMAFGAVGESLRRVTGGAATGASLMLSAGNMERLVAKLSRMRGAALKLGQMISFQDIKMLPPQIHDVLQRVQDSADYMPASQRNKVLARNLGSNWKDLFESFEDVPIAAASIGQVHKAVLKSTGKAVAVKVQYPGVANSIDSDLSNLSLLLTASRLLPKGLFLDKTIANARTELGWECDYVREAECQERFRKLLADETETFRVPAVVAEASGKEVLTAELMSGKGVTKLSSISQEERDWIGTHILRLCLRELVEFRFMQTDPNWTNFLYNGQDKKIELLDFGASRDYPLEFTEPYVNVLIAASRNDRDIIRDLSIQLGYLTGAESSAMLNAHIDSVLTLAEPFKADSPAVYDFRDQTITDRVRSFIPTMVRERLAPPPEETYSLHRKLSGAFLLCARLGSRVPCRALFEDAIRKHEEMKKRV</sequence>
<dbReference type="Proteomes" id="UP000325902">
    <property type="component" value="Unassembled WGS sequence"/>
</dbReference>
<dbReference type="EMBL" id="VCHE01000020">
    <property type="protein sequence ID" value="KAB2576905.1"/>
    <property type="molecule type" value="Genomic_DNA"/>
</dbReference>
<feature type="compositionally biased region" description="Basic and acidic residues" evidence="5">
    <location>
        <begin position="105"/>
        <end position="118"/>
    </location>
</feature>
<evidence type="ECO:0000313" key="8">
    <source>
        <dbReference type="Proteomes" id="UP000325902"/>
    </source>
</evidence>
<feature type="compositionally biased region" description="Basic and acidic residues" evidence="5">
    <location>
        <begin position="77"/>
        <end position="96"/>
    </location>
</feature>
<feature type="compositionally biased region" description="Basic and acidic residues" evidence="5">
    <location>
        <begin position="344"/>
        <end position="361"/>
    </location>
</feature>
<keyword evidence="8" id="KW-1185">Reference proteome</keyword>
<comment type="caution">
    <text evidence="7">The sequence shown here is derived from an EMBL/GenBank/DDBJ whole genome shotgun (WGS) entry which is preliminary data.</text>
</comment>
<gene>
    <name evidence="7" type="primary">abc1</name>
    <name evidence="7" type="ORF">DBV05_g4428</name>
</gene>
<evidence type="ECO:0000259" key="6">
    <source>
        <dbReference type="Pfam" id="PF03109"/>
    </source>
</evidence>
<proteinExistence type="inferred from homology"/>
<keyword evidence="2" id="KW-0808">Transferase</keyword>
<dbReference type="GO" id="GO:0005524">
    <property type="term" value="F:ATP binding"/>
    <property type="evidence" value="ECO:0007669"/>
    <property type="project" value="UniProtKB-KW"/>
</dbReference>
<evidence type="ECO:0000256" key="2">
    <source>
        <dbReference type="ARBA" id="ARBA00022679"/>
    </source>
</evidence>
<evidence type="ECO:0000256" key="4">
    <source>
        <dbReference type="ARBA" id="ARBA00022840"/>
    </source>
</evidence>
<keyword evidence="3" id="KW-0547">Nucleotide-binding</keyword>
<organism evidence="7 8">
    <name type="scientific">Lasiodiplodia theobromae</name>
    <dbReference type="NCBI Taxonomy" id="45133"/>
    <lineage>
        <taxon>Eukaryota</taxon>
        <taxon>Fungi</taxon>
        <taxon>Dikarya</taxon>
        <taxon>Ascomycota</taxon>
        <taxon>Pezizomycotina</taxon>
        <taxon>Dothideomycetes</taxon>
        <taxon>Dothideomycetes incertae sedis</taxon>
        <taxon>Botryosphaeriales</taxon>
        <taxon>Botryosphaeriaceae</taxon>
        <taxon>Lasiodiplodia</taxon>
    </lineage>
</organism>
<keyword evidence="4" id="KW-0067">ATP-binding</keyword>
<dbReference type="InterPro" id="IPR034646">
    <property type="entry name" value="ADCK3_dom"/>
</dbReference>
<dbReference type="InterPro" id="IPR004147">
    <property type="entry name" value="ABC1_dom"/>
</dbReference>
<feature type="region of interest" description="Disordered" evidence="5">
    <location>
        <begin position="344"/>
        <end position="391"/>
    </location>
</feature>
<dbReference type="InterPro" id="IPR011009">
    <property type="entry name" value="Kinase-like_dom_sf"/>
</dbReference>
<dbReference type="AlphaFoldDB" id="A0A5N5DGK6"/>
<dbReference type="GO" id="GO:0006744">
    <property type="term" value="P:ubiquinone biosynthetic process"/>
    <property type="evidence" value="ECO:0007669"/>
    <property type="project" value="TreeGrafter"/>
</dbReference>
<evidence type="ECO:0000256" key="5">
    <source>
        <dbReference type="SAM" id="MobiDB-lite"/>
    </source>
</evidence>
<evidence type="ECO:0000313" key="7">
    <source>
        <dbReference type="EMBL" id="KAB2576905.1"/>
    </source>
</evidence>
<accession>A0A5N5DGK6</accession>
<evidence type="ECO:0000256" key="1">
    <source>
        <dbReference type="ARBA" id="ARBA00009670"/>
    </source>
</evidence>
<feature type="region of interest" description="Disordered" evidence="5">
    <location>
        <begin position="62"/>
        <end position="254"/>
    </location>
</feature>
<evidence type="ECO:0000256" key="3">
    <source>
        <dbReference type="ARBA" id="ARBA00022741"/>
    </source>
</evidence>